<dbReference type="GO" id="GO:0016233">
    <property type="term" value="P:telomere capping"/>
    <property type="evidence" value="ECO:0007669"/>
    <property type="project" value="TreeGrafter"/>
</dbReference>
<dbReference type="InterPro" id="IPR028389">
    <property type="entry name" value="POT1"/>
</dbReference>
<reference evidence="2 3" key="1">
    <citation type="journal article" date="2019" name="Mol. Ecol. Resour.">
        <title>Improving Illumina assemblies with Hi-C and long reads: an example with the North African dromedary.</title>
        <authorList>
            <person name="Elbers J.P."/>
            <person name="Rogers M.F."/>
            <person name="Perelman P.L."/>
            <person name="Proskuryakova A.A."/>
            <person name="Serdyukova N.A."/>
            <person name="Johnson W.E."/>
            <person name="Horin P."/>
            <person name="Corander J."/>
            <person name="Murphy D."/>
            <person name="Burger P.A."/>
        </authorList>
    </citation>
    <scope>NUCLEOTIDE SEQUENCE [LARGE SCALE GENOMIC DNA]</scope>
    <source>
        <strain evidence="2">Drom800</strain>
        <tissue evidence="2">Blood</tissue>
    </source>
</reference>
<accession>A0A5N4DXK8</accession>
<dbReference type="PANTHER" id="PTHR14513:SF0">
    <property type="entry name" value="PROTECTION OF TELOMERES PROTEIN 1"/>
    <property type="match status" value="1"/>
</dbReference>
<protein>
    <submittedName>
        <fullName evidence="2">Protection of telomeres protein 1</fullName>
    </submittedName>
</protein>
<dbReference type="Pfam" id="PF21375">
    <property type="entry name" value="POT1_C_insert"/>
    <property type="match status" value="1"/>
</dbReference>
<sequence>MSATIGYRQEVPHEGDLDKILQEGATKTPDIKLQNTSLYDSKIWTTKDQGERKVAVHFVKNNDILPFSNNCLILIEVLGIVPLQYVFVMTFTLDDGTGVLEAYLMDSEKFFQIPASEVLLNDNLQQSIDMIMDMFCPPEVKIDAYPWLECFIKSYNVTSGTEQQICYQIFDTTVAEDLI</sequence>
<evidence type="ECO:0000259" key="1">
    <source>
        <dbReference type="Pfam" id="PF21375"/>
    </source>
</evidence>
<feature type="domain" description="Protection of telomeres protein 1 C-terminal insertion" evidence="1">
    <location>
        <begin position="16"/>
        <end position="76"/>
    </location>
</feature>
<dbReference type="GO" id="GO:0000783">
    <property type="term" value="C:nuclear telomere cap complex"/>
    <property type="evidence" value="ECO:0007669"/>
    <property type="project" value="TreeGrafter"/>
</dbReference>
<dbReference type="GO" id="GO:0010521">
    <property type="term" value="F:telomerase inhibitor activity"/>
    <property type="evidence" value="ECO:0007669"/>
    <property type="project" value="TreeGrafter"/>
</dbReference>
<dbReference type="GO" id="GO:0098505">
    <property type="term" value="F:G-rich strand telomeric DNA binding"/>
    <property type="evidence" value="ECO:0007669"/>
    <property type="project" value="TreeGrafter"/>
</dbReference>
<dbReference type="Proteomes" id="UP000299084">
    <property type="component" value="Unassembled WGS sequence"/>
</dbReference>
<name>A0A5N4DXK8_CAMDR</name>
<dbReference type="EMBL" id="JWIN03000007">
    <property type="protein sequence ID" value="KAB1275882.1"/>
    <property type="molecule type" value="Genomic_DNA"/>
</dbReference>
<evidence type="ECO:0000313" key="3">
    <source>
        <dbReference type="Proteomes" id="UP000299084"/>
    </source>
</evidence>
<organism evidence="2 3">
    <name type="scientific">Camelus dromedarius</name>
    <name type="common">Dromedary</name>
    <name type="synonym">Arabian camel</name>
    <dbReference type="NCBI Taxonomy" id="9838"/>
    <lineage>
        <taxon>Eukaryota</taxon>
        <taxon>Metazoa</taxon>
        <taxon>Chordata</taxon>
        <taxon>Craniata</taxon>
        <taxon>Vertebrata</taxon>
        <taxon>Euteleostomi</taxon>
        <taxon>Mammalia</taxon>
        <taxon>Eutheria</taxon>
        <taxon>Laurasiatheria</taxon>
        <taxon>Artiodactyla</taxon>
        <taxon>Tylopoda</taxon>
        <taxon>Camelidae</taxon>
        <taxon>Camelus</taxon>
    </lineage>
</organism>
<dbReference type="AlphaFoldDB" id="A0A5N4DXK8"/>
<gene>
    <name evidence="2" type="ORF">Cadr_000008295</name>
</gene>
<comment type="caution">
    <text evidence="2">The sequence shown here is derived from an EMBL/GenBank/DDBJ whole genome shotgun (WGS) entry which is preliminary data.</text>
</comment>
<dbReference type="GO" id="GO:0032210">
    <property type="term" value="P:regulation of telomere maintenance via telomerase"/>
    <property type="evidence" value="ECO:0007669"/>
    <property type="project" value="TreeGrafter"/>
</dbReference>
<dbReference type="InterPro" id="IPR048953">
    <property type="entry name" value="POT1_C_insert"/>
</dbReference>
<evidence type="ECO:0000313" key="2">
    <source>
        <dbReference type="EMBL" id="KAB1275882.1"/>
    </source>
</evidence>
<proteinExistence type="predicted"/>
<dbReference type="PANTHER" id="PTHR14513">
    <property type="entry name" value="PROTECTION OF TELOMERES 1"/>
    <property type="match status" value="1"/>
</dbReference>
<keyword evidence="3" id="KW-1185">Reference proteome</keyword>